<reference evidence="1" key="1">
    <citation type="submission" date="2015-07" db="EMBL/GenBank/DDBJ databases">
        <title>MeaNS - Measles Nucleotide Surveillance Program.</title>
        <authorList>
            <person name="Tran T."/>
            <person name="Druce J."/>
        </authorList>
    </citation>
    <scope>NUCLEOTIDE SEQUENCE</scope>
    <source>
        <strain evidence="1">UCB-OBI-ISO-001</strain>
        <tissue evidence="1">Gonad</tissue>
    </source>
</reference>
<gene>
    <name evidence="1" type="ORF">OCBIM_22025515mg</name>
</gene>
<evidence type="ECO:0000313" key="1">
    <source>
        <dbReference type="EMBL" id="KOF82251.1"/>
    </source>
</evidence>
<dbReference type="AlphaFoldDB" id="A0A0L8GYX4"/>
<sequence length="56" mass="6538">MLKTEVKTLPIIFQNIWINEEIPNSWEKGLIVKLPKKGDATDCNNWRGITLFTNHQ</sequence>
<dbReference type="EMBL" id="KQ419829">
    <property type="protein sequence ID" value="KOF82251.1"/>
    <property type="molecule type" value="Genomic_DNA"/>
</dbReference>
<name>A0A0L8GYX4_OCTBM</name>
<evidence type="ECO:0008006" key="2">
    <source>
        <dbReference type="Google" id="ProtNLM"/>
    </source>
</evidence>
<accession>A0A0L8GYX4</accession>
<protein>
    <recommendedName>
        <fullName evidence="2">Reverse transcriptase domain-containing protein</fullName>
    </recommendedName>
</protein>
<proteinExistence type="predicted"/>
<organism evidence="1">
    <name type="scientific">Octopus bimaculoides</name>
    <name type="common">California two-spotted octopus</name>
    <dbReference type="NCBI Taxonomy" id="37653"/>
    <lineage>
        <taxon>Eukaryota</taxon>
        <taxon>Metazoa</taxon>
        <taxon>Spiralia</taxon>
        <taxon>Lophotrochozoa</taxon>
        <taxon>Mollusca</taxon>
        <taxon>Cephalopoda</taxon>
        <taxon>Coleoidea</taxon>
        <taxon>Octopodiformes</taxon>
        <taxon>Octopoda</taxon>
        <taxon>Incirrata</taxon>
        <taxon>Octopodidae</taxon>
        <taxon>Octopus</taxon>
    </lineage>
</organism>